<comment type="caution">
    <text evidence="1">The sequence shown here is derived from an EMBL/GenBank/DDBJ whole genome shotgun (WGS) entry which is preliminary data.</text>
</comment>
<gene>
    <name evidence="1" type="ORF">V9T40_011918</name>
</gene>
<sequence length="75" mass="8490">MSAGFPTLTIENENQLKCRNNTEISDYADRAGIWMRNENLLKIQNIVEISDCTDRAEIWMVAPSGNSGPNFAYFC</sequence>
<keyword evidence="2" id="KW-1185">Reference proteome</keyword>
<protein>
    <submittedName>
        <fullName evidence="1">Uncharacterized protein</fullName>
    </submittedName>
</protein>
<evidence type="ECO:0000313" key="2">
    <source>
        <dbReference type="Proteomes" id="UP001367676"/>
    </source>
</evidence>
<organism evidence="1 2">
    <name type="scientific">Parthenolecanium corni</name>
    <dbReference type="NCBI Taxonomy" id="536013"/>
    <lineage>
        <taxon>Eukaryota</taxon>
        <taxon>Metazoa</taxon>
        <taxon>Ecdysozoa</taxon>
        <taxon>Arthropoda</taxon>
        <taxon>Hexapoda</taxon>
        <taxon>Insecta</taxon>
        <taxon>Pterygota</taxon>
        <taxon>Neoptera</taxon>
        <taxon>Paraneoptera</taxon>
        <taxon>Hemiptera</taxon>
        <taxon>Sternorrhyncha</taxon>
        <taxon>Coccoidea</taxon>
        <taxon>Coccidae</taxon>
        <taxon>Parthenolecanium</taxon>
    </lineage>
</organism>
<evidence type="ECO:0000313" key="1">
    <source>
        <dbReference type="EMBL" id="KAK7575632.1"/>
    </source>
</evidence>
<dbReference type="Proteomes" id="UP001367676">
    <property type="component" value="Unassembled WGS sequence"/>
</dbReference>
<accession>A0AAN9T678</accession>
<dbReference type="EMBL" id="JBBCAQ010000036">
    <property type="protein sequence ID" value="KAK7575632.1"/>
    <property type="molecule type" value="Genomic_DNA"/>
</dbReference>
<reference evidence="1 2" key="1">
    <citation type="submission" date="2024-03" db="EMBL/GenBank/DDBJ databases">
        <title>Adaptation during the transition from Ophiocordyceps entomopathogen to insect associate is accompanied by gene loss and intensified selection.</title>
        <authorList>
            <person name="Ward C.M."/>
            <person name="Onetto C.A."/>
            <person name="Borneman A.R."/>
        </authorList>
    </citation>
    <scope>NUCLEOTIDE SEQUENCE [LARGE SCALE GENOMIC DNA]</scope>
    <source>
        <strain evidence="1">AWRI1</strain>
        <tissue evidence="1">Single Adult Female</tissue>
    </source>
</reference>
<proteinExistence type="predicted"/>
<dbReference type="AlphaFoldDB" id="A0AAN9T678"/>
<name>A0AAN9T678_9HEMI</name>